<feature type="region of interest" description="Disordered" evidence="3">
    <location>
        <begin position="505"/>
        <end position="525"/>
    </location>
</feature>
<evidence type="ECO:0000256" key="3">
    <source>
        <dbReference type="SAM" id="MobiDB-lite"/>
    </source>
</evidence>
<proteinExistence type="predicted"/>
<organism evidence="5 6">
    <name type="scientific">Crinalium epipsammum PCC 9333</name>
    <dbReference type="NCBI Taxonomy" id="1173022"/>
    <lineage>
        <taxon>Bacteria</taxon>
        <taxon>Bacillati</taxon>
        <taxon>Cyanobacteriota</taxon>
        <taxon>Cyanophyceae</taxon>
        <taxon>Gomontiellales</taxon>
        <taxon>Gomontiellaceae</taxon>
        <taxon>Crinalium</taxon>
    </lineage>
</organism>
<name>K9VV39_9CYAN</name>
<accession>K9VV39</accession>
<dbReference type="InterPro" id="IPR027417">
    <property type="entry name" value="P-loop_NTPase"/>
</dbReference>
<dbReference type="SUPFAM" id="SSF52540">
    <property type="entry name" value="P-loop containing nucleoside triphosphate hydrolases"/>
    <property type="match status" value="1"/>
</dbReference>
<evidence type="ECO:0000313" key="5">
    <source>
        <dbReference type="EMBL" id="AFZ11357.1"/>
    </source>
</evidence>
<dbReference type="RefSeq" id="WP_015201498.1">
    <property type="nucleotide sequence ID" value="NC_019753.1"/>
</dbReference>
<dbReference type="InterPro" id="IPR003959">
    <property type="entry name" value="ATPase_AAA_core"/>
</dbReference>
<reference evidence="5 6" key="1">
    <citation type="submission" date="2012-06" db="EMBL/GenBank/DDBJ databases">
        <title>Finished chromosome of genome of Crinalium epipsammum PCC 9333.</title>
        <authorList>
            <consortium name="US DOE Joint Genome Institute"/>
            <person name="Gugger M."/>
            <person name="Coursin T."/>
            <person name="Rippka R."/>
            <person name="Tandeau De Marsac N."/>
            <person name="Huntemann M."/>
            <person name="Wei C.-L."/>
            <person name="Han J."/>
            <person name="Detter J.C."/>
            <person name="Han C."/>
            <person name="Tapia R."/>
            <person name="Davenport K."/>
            <person name="Daligault H."/>
            <person name="Erkkila T."/>
            <person name="Gu W."/>
            <person name="Munk A.C.C."/>
            <person name="Teshima H."/>
            <person name="Xu Y."/>
            <person name="Chain P."/>
            <person name="Chen A."/>
            <person name="Krypides N."/>
            <person name="Mavromatis K."/>
            <person name="Markowitz V."/>
            <person name="Szeto E."/>
            <person name="Ivanova N."/>
            <person name="Mikhailova N."/>
            <person name="Ovchinnikova G."/>
            <person name="Pagani I."/>
            <person name="Pati A."/>
            <person name="Goodwin L."/>
            <person name="Peters L."/>
            <person name="Pitluck S."/>
            <person name="Woyke T."/>
            <person name="Kerfeld C."/>
        </authorList>
    </citation>
    <scope>NUCLEOTIDE SEQUENCE [LARGE SCALE GENOMIC DNA]</scope>
    <source>
        <strain evidence="5 6">PCC 9333</strain>
    </source>
</reference>
<dbReference type="KEGG" id="cep:Cri9333_0382"/>
<dbReference type="Gene3D" id="3.40.50.300">
    <property type="entry name" value="P-loop containing nucleotide triphosphate hydrolases"/>
    <property type="match status" value="1"/>
</dbReference>
<sequence length="525" mass="59036">MQKGLNKDWALWIALKDQIAALEYQLCDRTEILTQFCVWGELEELPVYYWNPGYRSLQQVSCSNGKCKLQPTDITAGSHDILLTLSESSNEGIYLLEGVLDFDVEKGQLSSVRSHELTNAFYCAVERQYWVLLDGYIEIPTELQPLIPLFSKPLPTRKEAESIVFEICDRSVPNLDPEQRSALVRACLGLPTGEIKLILNRFVALSPSLDELVQLVLQHKMGKLRGRGLDYISEPDVQGAAGLDLLNLEIDKLKALLDPAALQHGLSFPKGWCLWGPPGTGKSLSAKLTASSLGLPLIASDWGALLGSPQPDRALRDLLEIVESLAPVIFYFDDFDKGFAGWDSDSGGGVIRRISGKFLTWLQEHTSPVFMLATVNRLNNLPPELIRRFSEIFFVDMPKNGGIYDIFNLHLRKYFPQFRSSNSPFTDDQWRILIRDYNLCTPVEIANAVKKAAQEVFVRNQREGDPDTELRVTLNDLRYQRSLFTPAMVRDEDQIYAIRNKAPYARPASGNDKSRFAASGAELFS</sequence>
<dbReference type="EMBL" id="CP003620">
    <property type="protein sequence ID" value="AFZ11357.1"/>
    <property type="molecule type" value="Genomic_DNA"/>
</dbReference>
<dbReference type="eggNOG" id="COG0464">
    <property type="taxonomic scope" value="Bacteria"/>
</dbReference>
<dbReference type="PANTHER" id="PTHR42960">
    <property type="entry name" value="YCF46 PROTEIN"/>
    <property type="match status" value="1"/>
</dbReference>
<evidence type="ECO:0000256" key="2">
    <source>
        <dbReference type="ARBA" id="ARBA00022840"/>
    </source>
</evidence>
<feature type="domain" description="ATPase AAA-type core" evidence="4">
    <location>
        <begin position="273"/>
        <end position="396"/>
    </location>
</feature>
<dbReference type="PANTHER" id="PTHR42960:SF1">
    <property type="entry name" value="YCF46 PROTEIN"/>
    <property type="match status" value="1"/>
</dbReference>
<dbReference type="AlphaFoldDB" id="K9VV39"/>
<evidence type="ECO:0000313" key="6">
    <source>
        <dbReference type="Proteomes" id="UP000010472"/>
    </source>
</evidence>
<dbReference type="Proteomes" id="UP000010472">
    <property type="component" value="Chromosome"/>
</dbReference>
<keyword evidence="2" id="KW-0067">ATP-binding</keyword>
<keyword evidence="6" id="KW-1185">Reference proteome</keyword>
<evidence type="ECO:0000259" key="4">
    <source>
        <dbReference type="Pfam" id="PF00004"/>
    </source>
</evidence>
<dbReference type="HOGENOM" id="CLU_023673_1_0_3"/>
<dbReference type="InterPro" id="IPR052381">
    <property type="entry name" value="AAA_domain_protein"/>
</dbReference>
<dbReference type="PATRIC" id="fig|1173022.3.peg.403"/>
<keyword evidence="1" id="KW-0547">Nucleotide-binding</keyword>
<dbReference type="GO" id="GO:0005524">
    <property type="term" value="F:ATP binding"/>
    <property type="evidence" value="ECO:0007669"/>
    <property type="project" value="UniProtKB-KW"/>
</dbReference>
<dbReference type="GO" id="GO:0016887">
    <property type="term" value="F:ATP hydrolysis activity"/>
    <property type="evidence" value="ECO:0007669"/>
    <property type="project" value="InterPro"/>
</dbReference>
<protein>
    <submittedName>
        <fullName evidence="5">AAA ATPase central domain protein</fullName>
    </submittedName>
</protein>
<gene>
    <name evidence="5" type="ORF">Cri9333_0382</name>
</gene>
<dbReference type="STRING" id="1173022.Cri9333_0382"/>
<evidence type="ECO:0000256" key="1">
    <source>
        <dbReference type="ARBA" id="ARBA00022741"/>
    </source>
</evidence>
<dbReference type="Pfam" id="PF00004">
    <property type="entry name" value="AAA"/>
    <property type="match status" value="1"/>
</dbReference>